<accession>A0AAT9LDM5</accession>
<proteinExistence type="predicted"/>
<keyword evidence="1" id="KW-0472">Membrane</keyword>
<dbReference type="EMBL" id="CP062796">
    <property type="protein sequence ID" value="QUL98347.1"/>
    <property type="molecule type" value="Genomic_DNA"/>
</dbReference>
<dbReference type="AlphaFoldDB" id="A0AAT9LDM5"/>
<keyword evidence="1" id="KW-0812">Transmembrane</keyword>
<feature type="transmembrane region" description="Helical" evidence="1">
    <location>
        <begin position="35"/>
        <end position="51"/>
    </location>
</feature>
<feature type="transmembrane region" description="Helical" evidence="1">
    <location>
        <begin position="12"/>
        <end position="29"/>
    </location>
</feature>
<dbReference type="KEGG" id="fcz:IMF26_10050"/>
<organism evidence="2">
    <name type="scientific">Candidatus Fermentithermobacillus carboniphilus</name>
    <dbReference type="NCBI Taxonomy" id="3085328"/>
    <lineage>
        <taxon>Bacteria</taxon>
        <taxon>Bacillati</taxon>
        <taxon>Bacillota</taxon>
        <taxon>Candidatus Fermentithermobacillia</taxon>
        <taxon>Candidatus Fermentithermobacillales</taxon>
        <taxon>Candidatus Fermentithermobacillaceae</taxon>
        <taxon>Candidatus Fermentithermobacillus</taxon>
    </lineage>
</organism>
<keyword evidence="1" id="KW-1133">Transmembrane helix</keyword>
<evidence type="ECO:0000313" key="2">
    <source>
        <dbReference type="EMBL" id="QUL98347.1"/>
    </source>
</evidence>
<gene>
    <name evidence="2" type="ORF">IMF26_10050</name>
</gene>
<protein>
    <submittedName>
        <fullName evidence="2">Uncharacterized protein</fullName>
    </submittedName>
</protein>
<reference evidence="2" key="1">
    <citation type="submission" date="2020-10" db="EMBL/GenBank/DDBJ databases">
        <authorList>
            <person name="Kadnikov V."/>
            <person name="Beletsky A.V."/>
            <person name="Mardanov A.V."/>
            <person name="Karnachuk O.V."/>
            <person name="Ravin N.V."/>
        </authorList>
    </citation>
    <scope>NUCLEOTIDE SEQUENCE</scope>
    <source>
        <strain evidence="2">Bu02</strain>
    </source>
</reference>
<sequence length="55" mass="6210">MRFRASRTRWKEVVPLIMALLGIGILIVALPAWVWPVLLGLGLIAGAYFVYQNRV</sequence>
<reference evidence="2" key="2">
    <citation type="journal article" date="2023" name="Biology">
        <title>Prokaryotic Life Associated with Coal-Fire Gas Vents Revealed by Metagenomics.</title>
        <authorList>
            <person name="Kadnikov V.V."/>
            <person name="Mardanov A.V."/>
            <person name="Beletsky A.V."/>
            <person name="Karnachuk O.V."/>
            <person name="Ravin N.V."/>
        </authorList>
    </citation>
    <scope>NUCLEOTIDE SEQUENCE</scope>
    <source>
        <strain evidence="2">Bu02</strain>
    </source>
</reference>
<name>A0AAT9LDM5_9FIRM</name>
<evidence type="ECO:0000256" key="1">
    <source>
        <dbReference type="SAM" id="Phobius"/>
    </source>
</evidence>